<dbReference type="PANTHER" id="PTHR46509">
    <property type="entry name" value="PHOSPHOADENOSINE PHOSPHOSULFATE REDUCTASE"/>
    <property type="match status" value="1"/>
</dbReference>
<dbReference type="CDD" id="cd23945">
    <property type="entry name" value="PAPS_reductase"/>
    <property type="match status" value="1"/>
</dbReference>
<evidence type="ECO:0000256" key="2">
    <source>
        <dbReference type="HAMAP-Rule" id="MF_00063"/>
    </source>
</evidence>
<accession>A0ABS6MPY9</accession>
<dbReference type="PANTHER" id="PTHR46509:SF1">
    <property type="entry name" value="PHOSPHOADENOSINE PHOSPHOSULFATE REDUCTASE"/>
    <property type="match status" value="1"/>
</dbReference>
<dbReference type="InterPro" id="IPR002500">
    <property type="entry name" value="PAPS_reduct_dom"/>
</dbReference>
<evidence type="ECO:0000313" key="4">
    <source>
        <dbReference type="EMBL" id="MBV2130421.1"/>
    </source>
</evidence>
<organism evidence="4 5">
    <name type="scientific">Arsukibacterium indicum</name>
    <dbReference type="NCBI Taxonomy" id="2848612"/>
    <lineage>
        <taxon>Bacteria</taxon>
        <taxon>Pseudomonadati</taxon>
        <taxon>Pseudomonadota</taxon>
        <taxon>Gammaproteobacteria</taxon>
        <taxon>Chromatiales</taxon>
        <taxon>Chromatiaceae</taxon>
        <taxon>Arsukibacterium</taxon>
    </lineage>
</organism>
<dbReference type="Pfam" id="PF01507">
    <property type="entry name" value="PAPS_reduct"/>
    <property type="match status" value="1"/>
</dbReference>
<dbReference type="InterPro" id="IPR004511">
    <property type="entry name" value="PAPS/APS_Rdtase"/>
</dbReference>
<dbReference type="NCBIfam" id="TIGR00434">
    <property type="entry name" value="cysH"/>
    <property type="match status" value="1"/>
</dbReference>
<evidence type="ECO:0000259" key="3">
    <source>
        <dbReference type="Pfam" id="PF01507"/>
    </source>
</evidence>
<dbReference type="Proteomes" id="UP000704611">
    <property type="component" value="Unassembled WGS sequence"/>
</dbReference>
<keyword evidence="5" id="KW-1185">Reference proteome</keyword>
<comment type="pathway">
    <text evidence="2">Sulfur metabolism; hydrogen sulfide biosynthesis; sulfite from sulfate: step 3/3.</text>
</comment>
<name>A0ABS6MPY9_9GAMM</name>
<dbReference type="PIRSF" id="PIRSF000857">
    <property type="entry name" value="PAPS_reductase"/>
    <property type="match status" value="1"/>
</dbReference>
<proteinExistence type="inferred from homology"/>
<evidence type="ECO:0000256" key="1">
    <source>
        <dbReference type="ARBA" id="ARBA00009732"/>
    </source>
</evidence>
<dbReference type="EMBL" id="JAHRID010000007">
    <property type="protein sequence ID" value="MBV2130421.1"/>
    <property type="molecule type" value="Genomic_DNA"/>
</dbReference>
<dbReference type="InterPro" id="IPR011800">
    <property type="entry name" value="PAPS_reductase_CysH"/>
</dbReference>
<comment type="caution">
    <text evidence="4">The sequence shown here is derived from an EMBL/GenBank/DDBJ whole genome shotgun (WGS) entry which is preliminary data.</text>
</comment>
<dbReference type="NCBIfam" id="TIGR02057">
    <property type="entry name" value="PAPS_reductase"/>
    <property type="match status" value="1"/>
</dbReference>
<feature type="active site" description="Nucleophile; cysteine thiosulfonate intermediate" evidence="2">
    <location>
        <position position="246"/>
    </location>
</feature>
<dbReference type="GO" id="GO:0004604">
    <property type="term" value="F:phosphoadenylyl-sulfate reductase (thioredoxin) activity"/>
    <property type="evidence" value="ECO:0007669"/>
    <property type="project" value="UniProtKB-EC"/>
</dbReference>
<keyword evidence="2" id="KW-0963">Cytoplasm</keyword>
<reference evidence="4 5" key="1">
    <citation type="submission" date="2021-06" db="EMBL/GenBank/DDBJ databases">
        <title>Rheinheimera indica sp. nov., isolated from deep-sea sediment.</title>
        <authorList>
            <person name="Wang Z."/>
            <person name="Zhang X.-Y."/>
        </authorList>
    </citation>
    <scope>NUCLEOTIDE SEQUENCE [LARGE SCALE GENOMIC DNA]</scope>
    <source>
        <strain evidence="4 5">SM2107</strain>
    </source>
</reference>
<dbReference type="RefSeq" id="WP_217670620.1">
    <property type="nucleotide sequence ID" value="NZ_JAHRID010000007.1"/>
</dbReference>
<dbReference type="EC" id="1.8.4.8" evidence="2"/>
<dbReference type="HAMAP" id="MF_00063">
    <property type="entry name" value="CysH"/>
    <property type="match status" value="1"/>
</dbReference>
<keyword evidence="2 4" id="KW-0560">Oxidoreductase</keyword>
<comment type="similarity">
    <text evidence="1 2">Belongs to the PAPS reductase family. CysH subfamily.</text>
</comment>
<comment type="catalytic activity">
    <reaction evidence="2">
        <text>[thioredoxin]-disulfide + sulfite + adenosine 3',5'-bisphosphate + 2 H(+) = [thioredoxin]-dithiol + 3'-phosphoadenylyl sulfate</text>
        <dbReference type="Rhea" id="RHEA:11724"/>
        <dbReference type="Rhea" id="RHEA-COMP:10698"/>
        <dbReference type="Rhea" id="RHEA-COMP:10700"/>
        <dbReference type="ChEBI" id="CHEBI:15378"/>
        <dbReference type="ChEBI" id="CHEBI:17359"/>
        <dbReference type="ChEBI" id="CHEBI:29950"/>
        <dbReference type="ChEBI" id="CHEBI:50058"/>
        <dbReference type="ChEBI" id="CHEBI:58339"/>
        <dbReference type="ChEBI" id="CHEBI:58343"/>
        <dbReference type="EC" id="1.8.4.8"/>
    </reaction>
</comment>
<feature type="domain" description="Phosphoadenosine phosphosulphate reductase" evidence="3">
    <location>
        <begin position="55"/>
        <end position="226"/>
    </location>
</feature>
<protein>
    <recommendedName>
        <fullName evidence="2">Phosphoadenosine 5'-phosphosulfate reductase</fullName>
        <shortName evidence="2">PAPS reductase</shortName>
        <ecNumber evidence="2">1.8.4.8</ecNumber>
    </recommendedName>
    <alternativeName>
        <fullName evidence="2">3'-phosphoadenylylsulfate reductase</fullName>
    </alternativeName>
    <alternativeName>
        <fullName evidence="2">PAPS reductase, thioredoxin dependent</fullName>
    </alternativeName>
    <alternativeName>
        <fullName evidence="2">PAPS sulfotransferase</fullName>
    </alternativeName>
    <alternativeName>
        <fullName evidence="2">PAdoPS reductase</fullName>
    </alternativeName>
</protein>
<comment type="subcellular location">
    <subcellularLocation>
        <location evidence="2">Cytoplasm</location>
    </subcellularLocation>
</comment>
<comment type="caution">
    <text evidence="2">Lacks conserved residue(s) required for the propagation of feature annotation.</text>
</comment>
<evidence type="ECO:0000313" key="5">
    <source>
        <dbReference type="Proteomes" id="UP000704611"/>
    </source>
</evidence>
<dbReference type="NCBIfam" id="NF002537">
    <property type="entry name" value="PRK02090.1"/>
    <property type="match status" value="1"/>
</dbReference>
<gene>
    <name evidence="2" type="primary">cysH</name>
    <name evidence="4" type="ORF">KQY15_15100</name>
</gene>
<comment type="function">
    <text evidence="2">Catalyzes the formation of sulfite from phosphoadenosine 5'-phosphosulfate (PAPS) using thioredoxin as an electron donor.</text>
</comment>
<sequence>MAANSMTDSITTDYRQILQQDSATQQAWLAEINHLLSPLSASERVRWALNNLPAQPMLSSSFGIQAAVMLHLVTVQQPDIPVVLTDTGYLFPETYRFIDQLTEQLGLNLQVYRAAISANWQLARYGEQWLTAEGTKQYNQLNKVEPMQRALRELKVGSWFTGLRRSQSSTRADKAIVEISRGVVKIQPIIDWSNKDVFYYLKQHNLPYHPLWEQGYLSVGDTHSTVKFEPGMSEEDTRFNGFGRECGLHMDGDGI</sequence>